<reference evidence="1" key="1">
    <citation type="submission" date="2023-08" db="EMBL/GenBank/DDBJ databases">
        <title>Genomic characterization of piscicolin 126 produced by Carnobacterium maltaromaticum CM22 strain isolated from salmon (Salmo salar).</title>
        <authorList>
            <person name="Gonzalez-Gragera E."/>
            <person name="Garcia-Lopez J.D."/>
            <person name="Teso-Perez C."/>
            <person name="Gimenez-Hernandez I."/>
            <person name="Peralta-Sanchez J.M."/>
            <person name="Valdivia E."/>
            <person name="Montalban-Lopez M."/>
            <person name="Martin-Platero A.M."/>
            <person name="Banos A."/>
            <person name="Martinez-Bueno M."/>
        </authorList>
    </citation>
    <scope>NUCLEOTIDE SEQUENCE</scope>
    <source>
        <strain evidence="1">CM22</strain>
    </source>
</reference>
<dbReference type="EMBL" id="JAVBVO010000003">
    <property type="protein sequence ID" value="MDZ5758051.1"/>
    <property type="molecule type" value="Genomic_DNA"/>
</dbReference>
<dbReference type="RefSeq" id="WP_322808631.1">
    <property type="nucleotide sequence ID" value="NZ_JAVBVO010000003.1"/>
</dbReference>
<comment type="caution">
    <text evidence="1">The sequence shown here is derived from an EMBL/GenBank/DDBJ whole genome shotgun (WGS) entry which is preliminary data.</text>
</comment>
<gene>
    <name evidence="1" type="ORF">RAK27_05210</name>
</gene>
<protein>
    <submittedName>
        <fullName evidence="1">Uncharacterized protein</fullName>
    </submittedName>
</protein>
<proteinExistence type="predicted"/>
<name>A0AAW9JX25_CARML</name>
<accession>A0AAW9JX25</accession>
<organism evidence="1 2">
    <name type="scientific">Carnobacterium maltaromaticum</name>
    <name type="common">Carnobacterium piscicola</name>
    <dbReference type="NCBI Taxonomy" id="2751"/>
    <lineage>
        <taxon>Bacteria</taxon>
        <taxon>Bacillati</taxon>
        <taxon>Bacillota</taxon>
        <taxon>Bacilli</taxon>
        <taxon>Lactobacillales</taxon>
        <taxon>Carnobacteriaceae</taxon>
        <taxon>Carnobacterium</taxon>
    </lineage>
</organism>
<dbReference type="Proteomes" id="UP001290462">
    <property type="component" value="Unassembled WGS sequence"/>
</dbReference>
<evidence type="ECO:0000313" key="1">
    <source>
        <dbReference type="EMBL" id="MDZ5758051.1"/>
    </source>
</evidence>
<dbReference type="AlphaFoldDB" id="A0AAW9JX25"/>
<evidence type="ECO:0000313" key="2">
    <source>
        <dbReference type="Proteomes" id="UP001290462"/>
    </source>
</evidence>
<sequence length="63" mass="6992">MEDCSTSVSNRDAVREVEKEFHFWLPVIAGIATKEEIDVSTASELTILNEVALQKIKLMKGGL</sequence>